<dbReference type="Gene3D" id="1.20.120.1780">
    <property type="entry name" value="UbiA prenyltransferase"/>
    <property type="match status" value="1"/>
</dbReference>
<dbReference type="EMBL" id="CP000816">
    <property type="protein sequence ID" value="ABU81640.1"/>
    <property type="molecule type" value="Genomic_DNA"/>
</dbReference>
<dbReference type="FunFam" id="1.10.357.140:FF:000008">
    <property type="entry name" value="4-hydroxybenzoate octaprenyltransferase"/>
    <property type="match status" value="1"/>
</dbReference>
<evidence type="ECO:0000313" key="10">
    <source>
        <dbReference type="Proteomes" id="UP000000262"/>
    </source>
</evidence>
<feature type="transmembrane region" description="Helical" evidence="8">
    <location>
        <begin position="239"/>
        <end position="256"/>
    </location>
</feature>
<evidence type="ECO:0000256" key="4">
    <source>
        <dbReference type="ARBA" id="ARBA00022679"/>
    </source>
</evidence>
<dbReference type="PhylomeDB" id="A8A9N8"/>
<dbReference type="AlphaFoldDB" id="A8A9N8"/>
<feature type="transmembrane region" description="Helical" evidence="8">
    <location>
        <begin position="102"/>
        <end position="123"/>
    </location>
</feature>
<dbReference type="HOGENOM" id="CLU_034879_5_1_2"/>
<feature type="transmembrane region" description="Helical" evidence="8">
    <location>
        <begin position="51"/>
        <end position="70"/>
    </location>
</feature>
<dbReference type="InterPro" id="IPR000537">
    <property type="entry name" value="UbiA_prenyltransferase"/>
</dbReference>
<feature type="transmembrane region" description="Helical" evidence="8">
    <location>
        <begin position="135"/>
        <end position="157"/>
    </location>
</feature>
<name>A8A9N8_IGNH4</name>
<feature type="transmembrane region" description="Helical" evidence="8">
    <location>
        <begin position="201"/>
        <end position="219"/>
    </location>
</feature>
<dbReference type="InterPro" id="IPR039653">
    <property type="entry name" value="Prenyltransferase"/>
</dbReference>
<evidence type="ECO:0000313" key="9">
    <source>
        <dbReference type="EMBL" id="ABU81640.1"/>
    </source>
</evidence>
<dbReference type="eggNOG" id="arCOG00477">
    <property type="taxonomic scope" value="Archaea"/>
</dbReference>
<evidence type="ECO:0000256" key="2">
    <source>
        <dbReference type="ARBA" id="ARBA00004651"/>
    </source>
</evidence>
<dbReference type="Pfam" id="PF01040">
    <property type="entry name" value="UbiA"/>
    <property type="match status" value="1"/>
</dbReference>
<dbReference type="Gene3D" id="1.10.357.140">
    <property type="entry name" value="UbiA prenyltransferase"/>
    <property type="match status" value="1"/>
</dbReference>
<reference evidence="9 10" key="1">
    <citation type="journal article" date="2008" name="Genome Biol.">
        <title>A genomic analysis of the archaeal system Ignicoccus hospitalis-Nanoarchaeum equitans.</title>
        <authorList>
            <person name="Podar M."/>
            <person name="Anderson I."/>
            <person name="Makarova K.S."/>
            <person name="Elkins J.G."/>
            <person name="Ivanova N."/>
            <person name="Wall M.A."/>
            <person name="Lykidis A."/>
            <person name="Mavromatis K."/>
            <person name="Sun H."/>
            <person name="Hudson M.E."/>
            <person name="Chen W."/>
            <person name="Deciu C."/>
            <person name="Hutchison D."/>
            <person name="Eads J.R."/>
            <person name="Anderson A."/>
            <person name="Fernandes F."/>
            <person name="Szeto E."/>
            <person name="Lapidus A."/>
            <person name="Kyrpides N.C."/>
            <person name="Saier M.H.Jr."/>
            <person name="Richardson P.M."/>
            <person name="Rachel R."/>
            <person name="Huber H."/>
            <person name="Eisen J.A."/>
            <person name="Koonin E.V."/>
            <person name="Keller M."/>
            <person name="Stetter K.O."/>
        </authorList>
    </citation>
    <scope>NUCLEOTIDE SEQUENCE [LARGE SCALE GENOMIC DNA]</scope>
    <source>
        <strain evidence="10">KIN4/I / DSM 18386 / JCM 14125</strain>
    </source>
</reference>
<dbReference type="PANTHER" id="PTHR11048:SF28">
    <property type="entry name" value="4-HYDROXYBENZOATE POLYPRENYLTRANSFERASE, MITOCHONDRIAL"/>
    <property type="match status" value="1"/>
</dbReference>
<keyword evidence="6 8" id="KW-1133">Transmembrane helix</keyword>
<keyword evidence="5 8" id="KW-0812">Transmembrane</keyword>
<evidence type="ECO:0000256" key="6">
    <source>
        <dbReference type="ARBA" id="ARBA00022989"/>
    </source>
</evidence>
<evidence type="ECO:0000256" key="7">
    <source>
        <dbReference type="ARBA" id="ARBA00023136"/>
    </source>
</evidence>
<evidence type="ECO:0000256" key="8">
    <source>
        <dbReference type="SAM" id="Phobius"/>
    </source>
</evidence>
<evidence type="ECO:0000256" key="3">
    <source>
        <dbReference type="ARBA" id="ARBA00005985"/>
    </source>
</evidence>
<dbReference type="PANTHER" id="PTHR11048">
    <property type="entry name" value="PRENYLTRANSFERASES"/>
    <property type="match status" value="1"/>
</dbReference>
<keyword evidence="7 8" id="KW-0472">Membrane</keyword>
<keyword evidence="10" id="KW-1185">Reference proteome</keyword>
<protein>
    <submittedName>
        <fullName evidence="9">4-hydroxybenzoate polyprenyltransferase, putative</fullName>
    </submittedName>
</protein>
<dbReference type="GO" id="GO:0005886">
    <property type="term" value="C:plasma membrane"/>
    <property type="evidence" value="ECO:0007669"/>
    <property type="project" value="UniProtKB-SubCell"/>
</dbReference>
<keyword evidence="4 9" id="KW-0808">Transferase</keyword>
<dbReference type="InterPro" id="IPR006371">
    <property type="entry name" value="Polyprenyltransferase_UbiA-li"/>
</dbReference>
<dbReference type="GO" id="GO:0016765">
    <property type="term" value="F:transferase activity, transferring alkyl or aryl (other than methyl) groups"/>
    <property type="evidence" value="ECO:0007669"/>
    <property type="project" value="InterPro"/>
</dbReference>
<dbReference type="STRING" id="453591.Igni_0457"/>
<dbReference type="CDD" id="cd13959">
    <property type="entry name" value="PT_UbiA_COQ2"/>
    <property type="match status" value="1"/>
</dbReference>
<proteinExistence type="inferred from homology"/>
<organism evidence="9 10">
    <name type="scientific">Ignicoccus hospitalis (strain KIN4/I / DSM 18386 / JCM 14125)</name>
    <dbReference type="NCBI Taxonomy" id="453591"/>
    <lineage>
        <taxon>Archaea</taxon>
        <taxon>Thermoproteota</taxon>
        <taxon>Thermoprotei</taxon>
        <taxon>Desulfurococcales</taxon>
        <taxon>Desulfurococcaceae</taxon>
        <taxon>Ignicoccus</taxon>
    </lineage>
</organism>
<evidence type="ECO:0000256" key="1">
    <source>
        <dbReference type="ARBA" id="ARBA00001946"/>
    </source>
</evidence>
<dbReference type="KEGG" id="iho:Igni_0457"/>
<comment type="similarity">
    <text evidence="3">Belongs to the UbiA prenyltransferase family.</text>
</comment>
<gene>
    <name evidence="9" type="ordered locus">Igni_0457</name>
</gene>
<comment type="subcellular location">
    <subcellularLocation>
        <location evidence="2">Cell membrane</location>
        <topology evidence="2">Multi-pass membrane protein</topology>
    </subcellularLocation>
</comment>
<accession>A8A9N8</accession>
<evidence type="ECO:0000256" key="5">
    <source>
        <dbReference type="ARBA" id="ARBA00022692"/>
    </source>
</evidence>
<dbReference type="InterPro" id="IPR044878">
    <property type="entry name" value="UbiA_sf"/>
</dbReference>
<dbReference type="NCBIfam" id="TIGR01475">
    <property type="entry name" value="ubiA_other"/>
    <property type="match status" value="1"/>
</dbReference>
<sequence>MRPPTLKEAVLVFTALFGIRSFALAVNNIVDMEIDAKNPRTAKRPLPSGRVSVREAWALALVSLFIYFVSAYLLNVYALLLSPIFPIMAYVYPYIKRKYPIAHFWLGSVLGGAVVGGAIAVSGDAPSLLHALLSVPWAYVAAVACWVASFDVLYAVLDVEFDRKEGLHSLPADFGVERALRVSKACALAFAWLAIWSVKLYSLNAASAALTAAGLALLFELFGEARKDVVGAARRSLDVNILVGLAVGGAPLLKLLPLP</sequence>
<feature type="transmembrane region" description="Helical" evidence="8">
    <location>
        <begin position="12"/>
        <end position="30"/>
    </location>
</feature>
<dbReference type="Proteomes" id="UP000000262">
    <property type="component" value="Chromosome"/>
</dbReference>
<comment type="cofactor">
    <cofactor evidence="1">
        <name>Mg(2+)</name>
        <dbReference type="ChEBI" id="CHEBI:18420"/>
    </cofactor>
</comment>